<name>L8J2L9_9GAMM</name>
<dbReference type="PATRIC" id="fig|1056511.3.peg.4931"/>
<keyword evidence="2" id="KW-1185">Reference proteome</keyword>
<dbReference type="Proteomes" id="UP000011134">
    <property type="component" value="Unassembled WGS sequence"/>
</dbReference>
<evidence type="ECO:0000313" key="2">
    <source>
        <dbReference type="Proteomes" id="UP000011134"/>
    </source>
</evidence>
<proteinExistence type="predicted"/>
<organism evidence="1 2">
    <name type="scientific">Photobacterium marinum</name>
    <dbReference type="NCBI Taxonomy" id="1056511"/>
    <lineage>
        <taxon>Bacteria</taxon>
        <taxon>Pseudomonadati</taxon>
        <taxon>Pseudomonadota</taxon>
        <taxon>Gammaproteobacteria</taxon>
        <taxon>Vibrionales</taxon>
        <taxon>Vibrionaceae</taxon>
        <taxon>Photobacterium</taxon>
    </lineage>
</organism>
<gene>
    <name evidence="1" type="ORF">C942_04119</name>
</gene>
<dbReference type="AlphaFoldDB" id="L8J2L9"/>
<reference evidence="1 2" key="1">
    <citation type="submission" date="2012-12" db="EMBL/GenBank/DDBJ databases">
        <title>Genome Assembly of Photobacterium sp. AK15.</title>
        <authorList>
            <person name="Khatri I."/>
            <person name="Vaidya B."/>
            <person name="Srinivas T.N.R."/>
            <person name="Subramanian S."/>
            <person name="Pinnaka A."/>
        </authorList>
    </citation>
    <scope>NUCLEOTIDE SEQUENCE [LARGE SCALE GENOMIC DNA]</scope>
    <source>
        <strain evidence="1 2">AK15</strain>
    </source>
</reference>
<evidence type="ECO:0000313" key="1">
    <source>
        <dbReference type="EMBL" id="ELR63105.1"/>
    </source>
</evidence>
<accession>L8J2L9</accession>
<dbReference type="EMBL" id="AMZO01000057">
    <property type="protein sequence ID" value="ELR63105.1"/>
    <property type="molecule type" value="Genomic_DNA"/>
</dbReference>
<protein>
    <submittedName>
        <fullName evidence="1">Uncharacterized protein</fullName>
    </submittedName>
</protein>
<sequence length="46" mass="5091">MQVGLAQGVESKLEISEFAFVDCMSQIHHAWKGLRPSMIELMDGVA</sequence>
<comment type="caution">
    <text evidence="1">The sequence shown here is derived from an EMBL/GenBank/DDBJ whole genome shotgun (WGS) entry which is preliminary data.</text>
</comment>